<dbReference type="AlphaFoldDB" id="A0AAV4HYN1"/>
<sequence length="99" mass="11144">MLRNYKDIARLSDNGSNSRGDNNNSNSRGDNNSNNRDGYIPELAAFCASFLLGFYHRSQHRQQQAQQQLRRCRAVLSGSMLLPQGGLLTRDLVKMNMAV</sequence>
<accession>A0AAV4HYN1</accession>
<feature type="region of interest" description="Disordered" evidence="1">
    <location>
        <begin position="1"/>
        <end position="36"/>
    </location>
</feature>
<feature type="compositionally biased region" description="Basic and acidic residues" evidence="1">
    <location>
        <begin position="1"/>
        <end position="10"/>
    </location>
</feature>
<protein>
    <submittedName>
        <fullName evidence="2">Uncharacterized protein</fullName>
    </submittedName>
</protein>
<keyword evidence="3" id="KW-1185">Reference proteome</keyword>
<feature type="compositionally biased region" description="Low complexity" evidence="1">
    <location>
        <begin position="12"/>
        <end position="36"/>
    </location>
</feature>
<gene>
    <name evidence="2" type="ORF">ElyMa_002873500</name>
</gene>
<organism evidence="2 3">
    <name type="scientific">Elysia marginata</name>
    <dbReference type="NCBI Taxonomy" id="1093978"/>
    <lineage>
        <taxon>Eukaryota</taxon>
        <taxon>Metazoa</taxon>
        <taxon>Spiralia</taxon>
        <taxon>Lophotrochozoa</taxon>
        <taxon>Mollusca</taxon>
        <taxon>Gastropoda</taxon>
        <taxon>Heterobranchia</taxon>
        <taxon>Euthyneura</taxon>
        <taxon>Panpulmonata</taxon>
        <taxon>Sacoglossa</taxon>
        <taxon>Placobranchoidea</taxon>
        <taxon>Plakobranchidae</taxon>
        <taxon>Elysia</taxon>
    </lineage>
</organism>
<reference evidence="2 3" key="1">
    <citation type="journal article" date="2021" name="Elife">
        <title>Chloroplast acquisition without the gene transfer in kleptoplastic sea slugs, Plakobranchus ocellatus.</title>
        <authorList>
            <person name="Maeda T."/>
            <person name="Takahashi S."/>
            <person name="Yoshida T."/>
            <person name="Shimamura S."/>
            <person name="Takaki Y."/>
            <person name="Nagai Y."/>
            <person name="Toyoda A."/>
            <person name="Suzuki Y."/>
            <person name="Arimoto A."/>
            <person name="Ishii H."/>
            <person name="Satoh N."/>
            <person name="Nishiyama T."/>
            <person name="Hasebe M."/>
            <person name="Maruyama T."/>
            <person name="Minagawa J."/>
            <person name="Obokata J."/>
            <person name="Shigenobu S."/>
        </authorList>
    </citation>
    <scope>NUCLEOTIDE SEQUENCE [LARGE SCALE GENOMIC DNA]</scope>
</reference>
<dbReference type="Proteomes" id="UP000762676">
    <property type="component" value="Unassembled WGS sequence"/>
</dbReference>
<proteinExistence type="predicted"/>
<dbReference type="EMBL" id="BMAT01005935">
    <property type="protein sequence ID" value="GFS02825.1"/>
    <property type="molecule type" value="Genomic_DNA"/>
</dbReference>
<evidence type="ECO:0000313" key="3">
    <source>
        <dbReference type="Proteomes" id="UP000762676"/>
    </source>
</evidence>
<evidence type="ECO:0000313" key="2">
    <source>
        <dbReference type="EMBL" id="GFS02825.1"/>
    </source>
</evidence>
<comment type="caution">
    <text evidence="2">The sequence shown here is derived from an EMBL/GenBank/DDBJ whole genome shotgun (WGS) entry which is preliminary data.</text>
</comment>
<evidence type="ECO:0000256" key="1">
    <source>
        <dbReference type="SAM" id="MobiDB-lite"/>
    </source>
</evidence>
<name>A0AAV4HYN1_9GAST</name>